<dbReference type="SMART" id="SM00421">
    <property type="entry name" value="HTH_LUXR"/>
    <property type="match status" value="1"/>
</dbReference>
<dbReference type="SMART" id="SM00448">
    <property type="entry name" value="REC"/>
    <property type="match status" value="1"/>
</dbReference>
<feature type="domain" description="Response regulatory" evidence="7">
    <location>
        <begin position="5"/>
        <end position="121"/>
    </location>
</feature>
<dbReference type="SUPFAM" id="SSF52172">
    <property type="entry name" value="CheY-like"/>
    <property type="match status" value="1"/>
</dbReference>
<keyword evidence="4" id="KW-0804">Transcription</keyword>
<comment type="caution">
    <text evidence="8">The sequence shown here is derived from an EMBL/GenBank/DDBJ whole genome shotgun (WGS) entry which is preliminary data.</text>
</comment>
<dbReference type="PRINTS" id="PR00038">
    <property type="entry name" value="HTHLUXR"/>
</dbReference>
<dbReference type="PROSITE" id="PS50110">
    <property type="entry name" value="RESPONSE_REGULATORY"/>
    <property type="match status" value="1"/>
</dbReference>
<dbReference type="InterPro" id="IPR000792">
    <property type="entry name" value="Tscrpt_reg_LuxR_C"/>
</dbReference>
<evidence type="ECO:0000256" key="1">
    <source>
        <dbReference type="ARBA" id="ARBA00022553"/>
    </source>
</evidence>
<dbReference type="InterPro" id="IPR016032">
    <property type="entry name" value="Sig_transdc_resp-reg_C-effctor"/>
</dbReference>
<dbReference type="EMBL" id="JBHUHP010000008">
    <property type="protein sequence ID" value="MFD2091408.1"/>
    <property type="molecule type" value="Genomic_DNA"/>
</dbReference>
<dbReference type="InterPro" id="IPR058245">
    <property type="entry name" value="NreC/VraR/RcsB-like_REC"/>
</dbReference>
<reference evidence="9" key="1">
    <citation type="journal article" date="2019" name="Int. J. Syst. Evol. Microbiol.">
        <title>The Global Catalogue of Microorganisms (GCM) 10K type strain sequencing project: providing services to taxonomists for standard genome sequencing and annotation.</title>
        <authorList>
            <consortium name="The Broad Institute Genomics Platform"/>
            <consortium name="The Broad Institute Genome Sequencing Center for Infectious Disease"/>
            <person name="Wu L."/>
            <person name="Ma J."/>
        </authorList>
    </citation>
    <scope>NUCLEOTIDE SEQUENCE [LARGE SCALE GENOMIC DNA]</scope>
    <source>
        <strain evidence="9">JCM 3338</strain>
    </source>
</reference>
<name>A0ABW4XAC4_9ACTN</name>
<gene>
    <name evidence="8" type="ORF">ACFSHS_07440</name>
</gene>
<evidence type="ECO:0000259" key="7">
    <source>
        <dbReference type="PROSITE" id="PS50110"/>
    </source>
</evidence>
<dbReference type="PROSITE" id="PS00622">
    <property type="entry name" value="HTH_LUXR_1"/>
    <property type="match status" value="1"/>
</dbReference>
<dbReference type="CDD" id="cd17535">
    <property type="entry name" value="REC_NarL-like"/>
    <property type="match status" value="1"/>
</dbReference>
<dbReference type="CDD" id="cd06170">
    <property type="entry name" value="LuxR_C_like"/>
    <property type="match status" value="1"/>
</dbReference>
<keyword evidence="1 5" id="KW-0597">Phosphoprotein</keyword>
<organism evidence="8 9">
    <name type="scientific">Blastococcus deserti</name>
    <dbReference type="NCBI Taxonomy" id="2259033"/>
    <lineage>
        <taxon>Bacteria</taxon>
        <taxon>Bacillati</taxon>
        <taxon>Actinomycetota</taxon>
        <taxon>Actinomycetes</taxon>
        <taxon>Geodermatophilales</taxon>
        <taxon>Geodermatophilaceae</taxon>
        <taxon>Blastococcus</taxon>
    </lineage>
</organism>
<dbReference type="PANTHER" id="PTHR43214">
    <property type="entry name" value="TWO-COMPONENT RESPONSE REGULATOR"/>
    <property type="match status" value="1"/>
</dbReference>
<evidence type="ECO:0000313" key="8">
    <source>
        <dbReference type="EMBL" id="MFD2091408.1"/>
    </source>
</evidence>
<evidence type="ECO:0000313" key="9">
    <source>
        <dbReference type="Proteomes" id="UP001597402"/>
    </source>
</evidence>
<keyword evidence="9" id="KW-1185">Reference proteome</keyword>
<dbReference type="InterPro" id="IPR001789">
    <property type="entry name" value="Sig_transdc_resp-reg_receiver"/>
</dbReference>
<feature type="modified residue" description="4-aspartylphosphate" evidence="5">
    <location>
        <position position="56"/>
    </location>
</feature>
<dbReference type="InterPro" id="IPR039420">
    <property type="entry name" value="WalR-like"/>
</dbReference>
<dbReference type="Pfam" id="PF00072">
    <property type="entry name" value="Response_reg"/>
    <property type="match status" value="1"/>
</dbReference>
<dbReference type="Pfam" id="PF00196">
    <property type="entry name" value="GerE"/>
    <property type="match status" value="1"/>
</dbReference>
<evidence type="ECO:0000256" key="4">
    <source>
        <dbReference type="ARBA" id="ARBA00023163"/>
    </source>
</evidence>
<dbReference type="SUPFAM" id="SSF46894">
    <property type="entry name" value="C-terminal effector domain of the bipartite response regulators"/>
    <property type="match status" value="1"/>
</dbReference>
<feature type="domain" description="HTH luxR-type" evidence="6">
    <location>
        <begin position="147"/>
        <end position="212"/>
    </location>
</feature>
<evidence type="ECO:0000256" key="5">
    <source>
        <dbReference type="PROSITE-ProRule" id="PRU00169"/>
    </source>
</evidence>
<dbReference type="Proteomes" id="UP001597402">
    <property type="component" value="Unassembled WGS sequence"/>
</dbReference>
<sequence length="214" mass="22881">MNSLRVLIADDHPVFRSGLRALLGAVPGLTVAGEATTGQEAVDRAAALRPDVVLMDLQMPGISGIEATRRILEHAPDAGVLVVTMYEDDHSVFAAMRAGAKGYVLKDADEEDVLDAIRAVGRGEAIFSPAVARRVLAFFAGHTPEAPARAFPELTAREREILDLIAQGLSNPQITARLFLSPKTVRNHISSIFAKLQVADRSQAIVRAREAGLG</sequence>
<evidence type="ECO:0000256" key="2">
    <source>
        <dbReference type="ARBA" id="ARBA00023015"/>
    </source>
</evidence>
<dbReference type="RefSeq" id="WP_376873663.1">
    <property type="nucleotide sequence ID" value="NZ_JBHUHP010000008.1"/>
</dbReference>
<dbReference type="InterPro" id="IPR011006">
    <property type="entry name" value="CheY-like_superfamily"/>
</dbReference>
<dbReference type="PROSITE" id="PS50043">
    <property type="entry name" value="HTH_LUXR_2"/>
    <property type="match status" value="1"/>
</dbReference>
<proteinExistence type="predicted"/>
<protein>
    <submittedName>
        <fullName evidence="8">Response regulator</fullName>
    </submittedName>
</protein>
<keyword evidence="3" id="KW-0238">DNA-binding</keyword>
<evidence type="ECO:0000256" key="3">
    <source>
        <dbReference type="ARBA" id="ARBA00023125"/>
    </source>
</evidence>
<dbReference type="Gene3D" id="3.40.50.2300">
    <property type="match status" value="1"/>
</dbReference>
<accession>A0ABW4XAC4</accession>
<evidence type="ECO:0000259" key="6">
    <source>
        <dbReference type="PROSITE" id="PS50043"/>
    </source>
</evidence>
<keyword evidence="2" id="KW-0805">Transcription regulation</keyword>
<dbReference type="PANTHER" id="PTHR43214:SF24">
    <property type="entry name" value="TRANSCRIPTIONAL REGULATORY PROTEIN NARL-RELATED"/>
    <property type="match status" value="1"/>
</dbReference>